<gene>
    <name evidence="2" type="ORF">EV210_110169</name>
</gene>
<proteinExistence type="predicted"/>
<organism evidence="2 3">
    <name type="scientific">Anaerospora hongkongensis</name>
    <dbReference type="NCBI Taxonomy" id="244830"/>
    <lineage>
        <taxon>Bacteria</taxon>
        <taxon>Bacillati</taxon>
        <taxon>Bacillota</taxon>
        <taxon>Negativicutes</taxon>
        <taxon>Selenomonadales</taxon>
        <taxon>Sporomusaceae</taxon>
        <taxon>Anaerospora</taxon>
    </lineage>
</organism>
<name>A0A4R1PV62_9FIRM</name>
<accession>A0A4R1PV62</accession>
<comment type="caution">
    <text evidence="2">The sequence shown here is derived from an EMBL/GenBank/DDBJ whole genome shotgun (WGS) entry which is preliminary data.</text>
</comment>
<dbReference type="SUPFAM" id="SSF50346">
    <property type="entry name" value="PRC-barrel domain"/>
    <property type="match status" value="2"/>
</dbReference>
<evidence type="ECO:0000313" key="3">
    <source>
        <dbReference type="Proteomes" id="UP000295063"/>
    </source>
</evidence>
<dbReference type="Proteomes" id="UP000295063">
    <property type="component" value="Unassembled WGS sequence"/>
</dbReference>
<feature type="domain" description="PRC-barrel" evidence="1">
    <location>
        <begin position="3"/>
        <end position="56"/>
    </location>
</feature>
<keyword evidence="3" id="KW-1185">Reference proteome</keyword>
<feature type="domain" description="PRC-barrel" evidence="1">
    <location>
        <begin position="93"/>
        <end position="156"/>
    </location>
</feature>
<dbReference type="Gene3D" id="2.30.30.240">
    <property type="entry name" value="PRC-barrel domain"/>
    <property type="match status" value="1"/>
</dbReference>
<dbReference type="InterPro" id="IPR011033">
    <property type="entry name" value="PRC_barrel-like_sf"/>
</dbReference>
<sequence length="268" mass="28298">MKKSTDILGLPVISIMEGKELGNVKSLVINPNGGIVTALVRDEVKWYLEAKLLPFSAITGIGEYAVTIEDSSAVASISTAPEFEKLLAADIKVIGTKILTKSGRIHGKVTEILIDDAGQITACEIEDVAGQPAEISAQRILTYGKDVLIIKENTDEQAPLAAATVAQPIAEPAPVAVPEPVAAPVSTPAATEAPVEVPAAPAAPNEASSEAARKFDDKHRKYLLGKKANRRIETDNGMVIIEQGGEITEEVLQKAKLAGKFVELSMSI</sequence>
<dbReference type="OrthoDB" id="53812at2"/>
<dbReference type="Pfam" id="PF05239">
    <property type="entry name" value="PRC"/>
    <property type="match status" value="2"/>
</dbReference>
<protein>
    <submittedName>
        <fullName evidence="2">Uncharacterized protein YrrD</fullName>
    </submittedName>
</protein>
<dbReference type="InterPro" id="IPR027275">
    <property type="entry name" value="PRC-brl_dom"/>
</dbReference>
<evidence type="ECO:0000313" key="2">
    <source>
        <dbReference type="EMBL" id="TCL35924.1"/>
    </source>
</evidence>
<evidence type="ECO:0000259" key="1">
    <source>
        <dbReference type="Pfam" id="PF05239"/>
    </source>
</evidence>
<dbReference type="AlphaFoldDB" id="A0A4R1PV62"/>
<reference evidence="2 3" key="1">
    <citation type="submission" date="2019-03" db="EMBL/GenBank/DDBJ databases">
        <title>Genomic Encyclopedia of Type Strains, Phase IV (KMG-IV): sequencing the most valuable type-strain genomes for metagenomic binning, comparative biology and taxonomic classification.</title>
        <authorList>
            <person name="Goeker M."/>
        </authorList>
    </citation>
    <scope>NUCLEOTIDE SEQUENCE [LARGE SCALE GENOMIC DNA]</scope>
    <source>
        <strain evidence="2 3">DSM 15969</strain>
    </source>
</reference>
<dbReference type="EMBL" id="SLUI01000010">
    <property type="protein sequence ID" value="TCL35924.1"/>
    <property type="molecule type" value="Genomic_DNA"/>
</dbReference>
<dbReference type="RefSeq" id="WP_132082264.1">
    <property type="nucleotide sequence ID" value="NZ_DAMAKO010000002.1"/>
</dbReference>